<comment type="caution">
    <text evidence="10">The sequence shown here is derived from an EMBL/GenBank/DDBJ whole genome shotgun (WGS) entry which is preliminary data.</text>
</comment>
<dbReference type="Gene3D" id="3.90.470.20">
    <property type="entry name" value="4'-phosphopantetheinyl transferase domain"/>
    <property type="match status" value="1"/>
</dbReference>
<dbReference type="GO" id="GO:0005737">
    <property type="term" value="C:cytoplasm"/>
    <property type="evidence" value="ECO:0007669"/>
    <property type="project" value="UniProtKB-SubCell"/>
</dbReference>
<protein>
    <recommendedName>
        <fullName evidence="8">Holo-[acyl-carrier-protein] synthase</fullName>
        <shortName evidence="8">Holo-ACP synthase</shortName>
        <ecNumber evidence="8">2.7.8.7</ecNumber>
    </recommendedName>
    <alternativeName>
        <fullName evidence="8">4'-phosphopantetheinyl transferase AcpS</fullName>
    </alternativeName>
</protein>
<organism evidence="10 11">
    <name type="scientific">Candidatus Danuiimicrobium aquiferis</name>
    <dbReference type="NCBI Taxonomy" id="1801832"/>
    <lineage>
        <taxon>Bacteria</taxon>
        <taxon>Pseudomonadati</taxon>
        <taxon>Candidatus Omnitrophota</taxon>
        <taxon>Candidatus Danuiimicrobium</taxon>
    </lineage>
</organism>
<dbReference type="Pfam" id="PF01648">
    <property type="entry name" value="ACPS"/>
    <property type="match status" value="1"/>
</dbReference>
<dbReference type="GO" id="GO:0006633">
    <property type="term" value="P:fatty acid biosynthetic process"/>
    <property type="evidence" value="ECO:0007669"/>
    <property type="project" value="UniProtKB-UniRule"/>
</dbReference>
<dbReference type="HAMAP" id="MF_00101">
    <property type="entry name" value="AcpS"/>
    <property type="match status" value="1"/>
</dbReference>
<dbReference type="GO" id="GO:0000287">
    <property type="term" value="F:magnesium ion binding"/>
    <property type="evidence" value="ECO:0007669"/>
    <property type="project" value="UniProtKB-UniRule"/>
</dbReference>
<dbReference type="InterPro" id="IPR002582">
    <property type="entry name" value="ACPS"/>
</dbReference>
<name>A0A1G1KRG6_9BACT</name>
<feature type="binding site" evidence="8">
    <location>
        <position position="59"/>
    </location>
    <ligand>
        <name>Mg(2+)</name>
        <dbReference type="ChEBI" id="CHEBI:18420"/>
    </ligand>
</feature>
<evidence type="ECO:0000256" key="8">
    <source>
        <dbReference type="HAMAP-Rule" id="MF_00101"/>
    </source>
</evidence>
<comment type="function">
    <text evidence="8">Transfers the 4'-phosphopantetheine moiety from coenzyme A to a Ser of acyl-carrier-protein.</text>
</comment>
<dbReference type="SUPFAM" id="SSF56214">
    <property type="entry name" value="4'-phosphopantetheinyl transferase"/>
    <property type="match status" value="1"/>
</dbReference>
<keyword evidence="2 8" id="KW-0808">Transferase</keyword>
<comment type="cofactor">
    <cofactor evidence="8">
        <name>Mg(2+)</name>
        <dbReference type="ChEBI" id="CHEBI:18420"/>
    </cofactor>
</comment>
<evidence type="ECO:0000256" key="7">
    <source>
        <dbReference type="ARBA" id="ARBA00023160"/>
    </source>
</evidence>
<accession>A0A1G1KRG6</accession>
<dbReference type="EMBL" id="MHFR01000062">
    <property type="protein sequence ID" value="OGW95487.1"/>
    <property type="molecule type" value="Genomic_DNA"/>
</dbReference>
<evidence type="ECO:0000256" key="1">
    <source>
        <dbReference type="ARBA" id="ARBA00022516"/>
    </source>
</evidence>
<dbReference type="NCBIfam" id="TIGR00516">
    <property type="entry name" value="acpS"/>
    <property type="match status" value="1"/>
</dbReference>
<proteinExistence type="inferred from homology"/>
<keyword evidence="6 8" id="KW-0443">Lipid metabolism</keyword>
<keyword evidence="4 8" id="KW-0276">Fatty acid metabolism</keyword>
<keyword evidence="7 8" id="KW-0275">Fatty acid biosynthesis</keyword>
<evidence type="ECO:0000256" key="3">
    <source>
        <dbReference type="ARBA" id="ARBA00022723"/>
    </source>
</evidence>
<evidence type="ECO:0000313" key="11">
    <source>
        <dbReference type="Proteomes" id="UP000178187"/>
    </source>
</evidence>
<evidence type="ECO:0000313" key="10">
    <source>
        <dbReference type="EMBL" id="OGW95487.1"/>
    </source>
</evidence>
<evidence type="ECO:0000256" key="2">
    <source>
        <dbReference type="ARBA" id="ARBA00022679"/>
    </source>
</evidence>
<reference evidence="10 11" key="1">
    <citation type="journal article" date="2016" name="Nat. Commun.">
        <title>Thousands of microbial genomes shed light on interconnected biogeochemical processes in an aquifer system.</title>
        <authorList>
            <person name="Anantharaman K."/>
            <person name="Brown C.T."/>
            <person name="Hug L.A."/>
            <person name="Sharon I."/>
            <person name="Castelle C.J."/>
            <person name="Probst A.J."/>
            <person name="Thomas B.C."/>
            <person name="Singh A."/>
            <person name="Wilkins M.J."/>
            <person name="Karaoz U."/>
            <person name="Brodie E.L."/>
            <person name="Williams K.H."/>
            <person name="Hubbard S.S."/>
            <person name="Banfield J.F."/>
        </authorList>
    </citation>
    <scope>NUCLEOTIDE SEQUENCE [LARGE SCALE GENOMIC DNA]</scope>
</reference>
<feature type="binding site" evidence="8">
    <location>
        <position position="10"/>
    </location>
    <ligand>
        <name>Mg(2+)</name>
        <dbReference type="ChEBI" id="CHEBI:18420"/>
    </ligand>
</feature>
<dbReference type="EC" id="2.7.8.7" evidence="8"/>
<comment type="similarity">
    <text evidence="8">Belongs to the P-Pant transferase superfamily. AcpS family.</text>
</comment>
<dbReference type="NCBIfam" id="TIGR00556">
    <property type="entry name" value="pantethn_trn"/>
    <property type="match status" value="1"/>
</dbReference>
<keyword evidence="5 8" id="KW-0460">Magnesium</keyword>
<keyword evidence="1 8" id="KW-0444">Lipid biosynthesis</keyword>
<gene>
    <name evidence="8" type="primary">acpS</name>
    <name evidence="10" type="ORF">A3G33_06570</name>
</gene>
<sequence>MNSPFQLGVDIVSVRRMAEAIERSGQRFLDRVFTKAEQAYCHPKRNKYENYAARFAAKEAVIKAKKGGPGRYSFREIEVVRGERGEPLIHITTDARKRFKIPAEARFEVSLTHEREFAVAVVVMYLG</sequence>
<comment type="catalytic activity">
    <reaction evidence="8">
        <text>apo-[ACP] + CoA = holo-[ACP] + adenosine 3',5'-bisphosphate + H(+)</text>
        <dbReference type="Rhea" id="RHEA:12068"/>
        <dbReference type="Rhea" id="RHEA-COMP:9685"/>
        <dbReference type="Rhea" id="RHEA-COMP:9690"/>
        <dbReference type="ChEBI" id="CHEBI:15378"/>
        <dbReference type="ChEBI" id="CHEBI:29999"/>
        <dbReference type="ChEBI" id="CHEBI:57287"/>
        <dbReference type="ChEBI" id="CHEBI:58343"/>
        <dbReference type="ChEBI" id="CHEBI:64479"/>
        <dbReference type="EC" id="2.7.8.7"/>
    </reaction>
</comment>
<feature type="domain" description="4'-phosphopantetheinyl transferase" evidence="9">
    <location>
        <begin position="6"/>
        <end position="121"/>
    </location>
</feature>
<dbReference type="InterPro" id="IPR008278">
    <property type="entry name" value="4-PPantetheinyl_Trfase_dom"/>
</dbReference>
<dbReference type="InterPro" id="IPR004568">
    <property type="entry name" value="Ppantetheine-prot_Trfase_dom"/>
</dbReference>
<evidence type="ECO:0000259" key="9">
    <source>
        <dbReference type="Pfam" id="PF01648"/>
    </source>
</evidence>
<dbReference type="InterPro" id="IPR037143">
    <property type="entry name" value="4-PPantetheinyl_Trfase_dom_sf"/>
</dbReference>
<comment type="subcellular location">
    <subcellularLocation>
        <location evidence="8">Cytoplasm</location>
    </subcellularLocation>
</comment>
<dbReference type="AlphaFoldDB" id="A0A1G1KRG6"/>
<dbReference type="Proteomes" id="UP000178187">
    <property type="component" value="Unassembled WGS sequence"/>
</dbReference>
<evidence type="ECO:0000256" key="4">
    <source>
        <dbReference type="ARBA" id="ARBA00022832"/>
    </source>
</evidence>
<keyword evidence="8" id="KW-0963">Cytoplasm</keyword>
<evidence type="ECO:0000256" key="5">
    <source>
        <dbReference type="ARBA" id="ARBA00022842"/>
    </source>
</evidence>
<evidence type="ECO:0000256" key="6">
    <source>
        <dbReference type="ARBA" id="ARBA00023098"/>
    </source>
</evidence>
<keyword evidence="3 8" id="KW-0479">Metal-binding</keyword>
<dbReference type="GO" id="GO:0008897">
    <property type="term" value="F:holo-[acyl-carrier-protein] synthase activity"/>
    <property type="evidence" value="ECO:0007669"/>
    <property type="project" value="UniProtKB-UniRule"/>
</dbReference>